<feature type="transmembrane region" description="Helical" evidence="8">
    <location>
        <begin position="103"/>
        <end position="121"/>
    </location>
</feature>
<evidence type="ECO:0000313" key="12">
    <source>
        <dbReference type="RefSeq" id="XP_022315310.1"/>
    </source>
</evidence>
<evidence type="ECO:0000313" key="11">
    <source>
        <dbReference type="RefSeq" id="XP_022315300.1"/>
    </source>
</evidence>
<dbReference type="PANTHER" id="PTHR24238">
    <property type="entry name" value="G-PROTEIN COUPLED RECEPTOR"/>
    <property type="match status" value="1"/>
</dbReference>
<accession>A0A8B8CHW0</accession>
<proteinExistence type="predicted"/>
<feature type="transmembrane region" description="Helical" evidence="8">
    <location>
        <begin position="63"/>
        <end position="83"/>
    </location>
</feature>
<keyword evidence="5 8" id="KW-0472">Membrane</keyword>
<evidence type="ECO:0000256" key="6">
    <source>
        <dbReference type="ARBA" id="ARBA00023170"/>
    </source>
</evidence>
<dbReference type="RefSeq" id="XP_022315300.1">
    <property type="nucleotide sequence ID" value="XM_022459592.1"/>
</dbReference>
<dbReference type="CDD" id="cd00637">
    <property type="entry name" value="7tm_classA_rhodopsin-like"/>
    <property type="match status" value="1"/>
</dbReference>
<dbReference type="PROSITE" id="PS50262">
    <property type="entry name" value="G_PROTEIN_RECEP_F1_2"/>
    <property type="match status" value="1"/>
</dbReference>
<keyword evidence="3 8" id="KW-1133">Transmembrane helix</keyword>
<dbReference type="KEGG" id="cvn:111119424"/>
<feature type="transmembrane region" description="Helical" evidence="8">
    <location>
        <begin position="191"/>
        <end position="219"/>
    </location>
</feature>
<organism evidence="10 11">
    <name type="scientific">Crassostrea virginica</name>
    <name type="common">Eastern oyster</name>
    <dbReference type="NCBI Taxonomy" id="6565"/>
    <lineage>
        <taxon>Eukaryota</taxon>
        <taxon>Metazoa</taxon>
        <taxon>Spiralia</taxon>
        <taxon>Lophotrochozoa</taxon>
        <taxon>Mollusca</taxon>
        <taxon>Bivalvia</taxon>
        <taxon>Autobranchia</taxon>
        <taxon>Pteriomorphia</taxon>
        <taxon>Ostreida</taxon>
        <taxon>Ostreoidea</taxon>
        <taxon>Ostreidae</taxon>
        <taxon>Crassostrea</taxon>
    </lineage>
</organism>
<dbReference type="InterPro" id="IPR000276">
    <property type="entry name" value="GPCR_Rhodpsn"/>
</dbReference>
<protein>
    <submittedName>
        <fullName evidence="11 12">Cholecystokinin receptor type A-like</fullName>
    </submittedName>
</protein>
<dbReference type="GeneID" id="111119424"/>
<keyword evidence="4" id="KW-0297">G-protein coupled receptor</keyword>
<dbReference type="AlphaFoldDB" id="A0A8B8CHW0"/>
<evidence type="ECO:0000256" key="2">
    <source>
        <dbReference type="ARBA" id="ARBA00022692"/>
    </source>
</evidence>
<keyword evidence="7" id="KW-0807">Transducer</keyword>
<feature type="transmembrane region" description="Helical" evidence="8">
    <location>
        <begin position="29"/>
        <end position="51"/>
    </location>
</feature>
<evidence type="ECO:0000256" key="8">
    <source>
        <dbReference type="SAM" id="Phobius"/>
    </source>
</evidence>
<dbReference type="SUPFAM" id="SSF81321">
    <property type="entry name" value="Family A G protein-coupled receptor-like"/>
    <property type="match status" value="1"/>
</dbReference>
<sequence>MNISNITTKHLHNLEDLEYAEFIDEYLPIFIYLLVLGVIGTFGNAHVLLVYSQRYSPSNHRIFIIWLAAVDFFSCTVSIPFEMYDIRYRYTFNASWACKVFRFLNHAASVSSGFLLGLIALERFRKACQPTKTQMTIKQAKISCIVTLLTSSFLAVPAVVIYGANVSETFHPGIIGSDCTSLTKYQSPFKIYSGALLLFSTCVFVMCIIIYIFVGNVLYKQMQFRKRVQMRRKMLYALSSASINTHGSTLKLTNGSVGSLDRIEIEDDHSSINNERLKIQKTSTGSNNQLQLQKRRAKISRSRRITLMFLVATSVSYLGYLPNTVFSVIKALDTPTFTAIAMKLGASVYIFLRLYFISNVTNPIVYSFMDERFREECRAYYRRLKERLVNCPNITKKKDDC</sequence>
<keyword evidence="2 8" id="KW-0812">Transmembrane</keyword>
<dbReference type="PRINTS" id="PR00237">
    <property type="entry name" value="GPCRRHODOPSN"/>
</dbReference>
<feature type="transmembrane region" description="Helical" evidence="8">
    <location>
        <begin position="337"/>
        <end position="356"/>
    </location>
</feature>
<evidence type="ECO:0000259" key="9">
    <source>
        <dbReference type="PROSITE" id="PS50262"/>
    </source>
</evidence>
<keyword evidence="10" id="KW-1185">Reference proteome</keyword>
<feature type="domain" description="G-protein coupled receptors family 1 profile" evidence="9">
    <location>
        <begin position="43"/>
        <end position="366"/>
    </location>
</feature>
<dbReference type="InterPro" id="IPR017452">
    <property type="entry name" value="GPCR_Rhodpsn_7TM"/>
</dbReference>
<name>A0A8B8CHW0_CRAVI</name>
<dbReference type="GO" id="GO:0004930">
    <property type="term" value="F:G protein-coupled receptor activity"/>
    <property type="evidence" value="ECO:0007669"/>
    <property type="project" value="UniProtKB-KW"/>
</dbReference>
<evidence type="ECO:0000256" key="3">
    <source>
        <dbReference type="ARBA" id="ARBA00022989"/>
    </source>
</evidence>
<reference evidence="10" key="1">
    <citation type="submission" date="2024-06" db="UniProtKB">
        <authorList>
            <consortium name="RefSeq"/>
        </authorList>
    </citation>
    <scope>NUCLEOTIDE SEQUENCE [LARGE SCALE GENOMIC DNA]</scope>
    <source>
        <tissue evidence="12">Whole sample</tissue>
    </source>
</reference>
<dbReference type="Proteomes" id="UP000694844">
    <property type="component" value="Chromosome 1"/>
</dbReference>
<reference evidence="11" key="2">
    <citation type="submission" date="2025-04" db="UniProtKB">
        <authorList>
            <consortium name="RefSeq"/>
        </authorList>
    </citation>
    <scope>IDENTIFICATION</scope>
    <source>
        <tissue evidence="11">Whole sample</tissue>
    </source>
</reference>
<comment type="subcellular location">
    <subcellularLocation>
        <location evidence="1">Membrane</location>
        <topology evidence="1">Multi-pass membrane protein</topology>
    </subcellularLocation>
</comment>
<dbReference type="Gene3D" id="1.20.1070.10">
    <property type="entry name" value="Rhodopsin 7-helix transmembrane proteins"/>
    <property type="match status" value="1"/>
</dbReference>
<feature type="transmembrane region" description="Helical" evidence="8">
    <location>
        <begin position="142"/>
        <end position="164"/>
    </location>
</feature>
<dbReference type="RefSeq" id="XP_022315310.1">
    <property type="nucleotide sequence ID" value="XM_022459602.1"/>
</dbReference>
<dbReference type="PANTHER" id="PTHR24238:SF47">
    <property type="entry name" value="ECDYSTEROIDS_DOPAMINE RECEPTOR-RELATED"/>
    <property type="match status" value="1"/>
</dbReference>
<keyword evidence="6" id="KW-0675">Receptor</keyword>
<gene>
    <name evidence="11 12" type="primary">LOC111119424</name>
</gene>
<evidence type="ECO:0000256" key="5">
    <source>
        <dbReference type="ARBA" id="ARBA00023136"/>
    </source>
</evidence>
<feature type="transmembrane region" description="Helical" evidence="8">
    <location>
        <begin position="305"/>
        <end position="325"/>
    </location>
</feature>
<dbReference type="GO" id="GO:0016020">
    <property type="term" value="C:membrane"/>
    <property type="evidence" value="ECO:0007669"/>
    <property type="project" value="UniProtKB-SubCell"/>
</dbReference>
<evidence type="ECO:0000256" key="4">
    <source>
        <dbReference type="ARBA" id="ARBA00023040"/>
    </source>
</evidence>
<evidence type="ECO:0000256" key="1">
    <source>
        <dbReference type="ARBA" id="ARBA00004141"/>
    </source>
</evidence>
<dbReference type="Pfam" id="PF00001">
    <property type="entry name" value="7tm_1"/>
    <property type="match status" value="1"/>
</dbReference>
<evidence type="ECO:0000313" key="10">
    <source>
        <dbReference type="Proteomes" id="UP000694844"/>
    </source>
</evidence>
<dbReference type="OrthoDB" id="6157309at2759"/>
<evidence type="ECO:0000256" key="7">
    <source>
        <dbReference type="ARBA" id="ARBA00023224"/>
    </source>
</evidence>